<keyword evidence="2" id="KW-0645">Protease</keyword>
<protein>
    <recommendedName>
        <fullName evidence="4">Prohead serine protease domain-containing protein</fullName>
    </recommendedName>
</protein>
<organism evidence="5 6">
    <name type="scientific">Cohaesibacter marisflavi</name>
    <dbReference type="NCBI Taxonomy" id="655353"/>
    <lineage>
        <taxon>Bacteria</taxon>
        <taxon>Pseudomonadati</taxon>
        <taxon>Pseudomonadota</taxon>
        <taxon>Alphaproteobacteria</taxon>
        <taxon>Hyphomicrobiales</taxon>
        <taxon>Cohaesibacteraceae</taxon>
    </lineage>
</organism>
<dbReference type="OrthoDB" id="9804926at2"/>
<dbReference type="STRING" id="655353.SAMN04488056_101333"/>
<evidence type="ECO:0000313" key="6">
    <source>
        <dbReference type="Proteomes" id="UP000199236"/>
    </source>
</evidence>
<name>A0A1I5A3V5_9HYPH</name>
<sequence>MKYIDVYHASKHCSNLDTEKKALPSALDVVKDDGLFEGYACLFGKEDLGHDVIRQGAFAKSIADRGLDGIKLLYQHDPAQPIGQWLTIREDGKGLFVRGKLATEVAKAREILSMMKAGILDGLSIGFRTVRGSKDPKSGIRHLLELDLWEISIVTFPMQPDARISSVKSELEGGAVLQTNHNPLSKRELERKLMQDAGLSRSQARALMAHGLTGLSGKQDAAFLEPSCELAALRKMTRAMLRAANV</sequence>
<evidence type="ECO:0000256" key="2">
    <source>
        <dbReference type="ARBA" id="ARBA00022670"/>
    </source>
</evidence>
<dbReference type="Pfam" id="PF04586">
    <property type="entry name" value="Peptidase_S78"/>
    <property type="match status" value="1"/>
</dbReference>
<dbReference type="InterPro" id="IPR054613">
    <property type="entry name" value="Peptidase_S78_dom"/>
</dbReference>
<feature type="domain" description="Prohead serine protease" evidence="4">
    <location>
        <begin position="32"/>
        <end position="172"/>
    </location>
</feature>
<dbReference type="SUPFAM" id="SSF50789">
    <property type="entry name" value="Herpes virus serine proteinase, assemblin"/>
    <property type="match status" value="1"/>
</dbReference>
<proteinExistence type="predicted"/>
<gene>
    <name evidence="5" type="ORF">SAMN04488056_101333</name>
</gene>
<reference evidence="5 6" key="1">
    <citation type="submission" date="2016-10" db="EMBL/GenBank/DDBJ databases">
        <authorList>
            <person name="de Groot N.N."/>
        </authorList>
    </citation>
    <scope>NUCLEOTIDE SEQUENCE [LARGE SCALE GENOMIC DNA]</scope>
    <source>
        <strain evidence="5 6">CGMCC 1.9157</strain>
    </source>
</reference>
<evidence type="ECO:0000259" key="4">
    <source>
        <dbReference type="Pfam" id="PF04586"/>
    </source>
</evidence>
<dbReference type="RefSeq" id="WP_090068186.1">
    <property type="nucleotide sequence ID" value="NZ_FOVR01000001.1"/>
</dbReference>
<dbReference type="InterPro" id="IPR006433">
    <property type="entry name" value="Prohead_protease"/>
</dbReference>
<keyword evidence="3" id="KW-0378">Hydrolase</keyword>
<dbReference type="EMBL" id="FOVR01000001">
    <property type="protein sequence ID" value="SFN57066.1"/>
    <property type="molecule type" value="Genomic_DNA"/>
</dbReference>
<dbReference type="AlphaFoldDB" id="A0A1I5A3V5"/>
<dbReference type="GO" id="GO:0008233">
    <property type="term" value="F:peptidase activity"/>
    <property type="evidence" value="ECO:0007669"/>
    <property type="project" value="UniProtKB-KW"/>
</dbReference>
<dbReference type="Proteomes" id="UP000199236">
    <property type="component" value="Unassembled WGS sequence"/>
</dbReference>
<dbReference type="GO" id="GO:0006508">
    <property type="term" value="P:proteolysis"/>
    <property type="evidence" value="ECO:0007669"/>
    <property type="project" value="UniProtKB-KW"/>
</dbReference>
<keyword evidence="6" id="KW-1185">Reference proteome</keyword>
<accession>A0A1I5A3V5</accession>
<evidence type="ECO:0000313" key="5">
    <source>
        <dbReference type="EMBL" id="SFN57066.1"/>
    </source>
</evidence>
<evidence type="ECO:0000256" key="3">
    <source>
        <dbReference type="ARBA" id="ARBA00022801"/>
    </source>
</evidence>
<dbReference type="NCBIfam" id="TIGR01543">
    <property type="entry name" value="proheadase_HK97"/>
    <property type="match status" value="1"/>
</dbReference>
<evidence type="ECO:0000256" key="1">
    <source>
        <dbReference type="ARBA" id="ARBA00022612"/>
    </source>
</evidence>
<keyword evidence="1" id="KW-1188">Viral release from host cell</keyword>